<proteinExistence type="predicted"/>
<evidence type="ECO:0000313" key="3">
    <source>
        <dbReference type="Proteomes" id="UP000789524"/>
    </source>
</evidence>
<comment type="caution">
    <text evidence="2">The sequence shown here is derived from an EMBL/GenBank/DDBJ whole genome shotgun (WGS) entry which is preliminary data.</text>
</comment>
<protein>
    <submittedName>
        <fullName evidence="2">(African queen) hypothetical protein</fullName>
    </submittedName>
</protein>
<organism evidence="2 3">
    <name type="scientific">Danaus chrysippus</name>
    <name type="common">African queen</name>
    <dbReference type="NCBI Taxonomy" id="151541"/>
    <lineage>
        <taxon>Eukaryota</taxon>
        <taxon>Metazoa</taxon>
        <taxon>Ecdysozoa</taxon>
        <taxon>Arthropoda</taxon>
        <taxon>Hexapoda</taxon>
        <taxon>Insecta</taxon>
        <taxon>Pterygota</taxon>
        <taxon>Neoptera</taxon>
        <taxon>Endopterygota</taxon>
        <taxon>Lepidoptera</taxon>
        <taxon>Glossata</taxon>
        <taxon>Ditrysia</taxon>
        <taxon>Papilionoidea</taxon>
        <taxon>Nymphalidae</taxon>
        <taxon>Danainae</taxon>
        <taxon>Danaini</taxon>
        <taxon>Danaina</taxon>
        <taxon>Danaus</taxon>
        <taxon>Anosia</taxon>
    </lineage>
</organism>
<evidence type="ECO:0000256" key="1">
    <source>
        <dbReference type="SAM" id="MobiDB-lite"/>
    </source>
</evidence>
<gene>
    <name evidence="2" type="ORF">DCHRY22_LOCUS12533</name>
</gene>
<feature type="compositionally biased region" description="Polar residues" evidence="1">
    <location>
        <begin position="88"/>
        <end position="97"/>
    </location>
</feature>
<dbReference type="Proteomes" id="UP000789524">
    <property type="component" value="Unassembled WGS sequence"/>
</dbReference>
<reference evidence="2" key="1">
    <citation type="submission" date="2021-09" db="EMBL/GenBank/DDBJ databases">
        <authorList>
            <person name="Martin H S."/>
        </authorList>
    </citation>
    <scope>NUCLEOTIDE SEQUENCE</scope>
</reference>
<evidence type="ECO:0000313" key="2">
    <source>
        <dbReference type="EMBL" id="CAG9577726.1"/>
    </source>
</evidence>
<accession>A0A8J2VV35</accession>
<keyword evidence="3" id="KW-1185">Reference proteome</keyword>
<dbReference type="EMBL" id="CAKASE010000076">
    <property type="protein sequence ID" value="CAG9577726.1"/>
    <property type="molecule type" value="Genomic_DNA"/>
</dbReference>
<dbReference type="AlphaFoldDB" id="A0A8J2VV35"/>
<name>A0A8J2VV35_9NEOP</name>
<feature type="region of interest" description="Disordered" evidence="1">
    <location>
        <begin position="76"/>
        <end position="119"/>
    </location>
</feature>
<sequence length="119" mass="13277">MYGPFVKGCLNTELTARREMWISMRKLVNGNGKPCFRRGADYCDEEGAHHEWVRDGGGGGDALVVLRWRDNDELTPLRKRPLRRESDGSPTGGSAKSSLVKRGEAKMATVTGLGMRKRR</sequence>